<organism evidence="2 3">
    <name type="scientific">Flavobacterium lacus</name>
    <dbReference type="NCBI Taxonomy" id="1353778"/>
    <lineage>
        <taxon>Bacteria</taxon>
        <taxon>Pseudomonadati</taxon>
        <taxon>Bacteroidota</taxon>
        <taxon>Flavobacteriia</taxon>
        <taxon>Flavobacteriales</taxon>
        <taxon>Flavobacteriaceae</taxon>
        <taxon>Flavobacterium</taxon>
    </lineage>
</organism>
<accession>A0A328X1A1</accession>
<dbReference type="AlphaFoldDB" id="A0A328X1A1"/>
<dbReference type="RefSeq" id="WP_112084924.1">
    <property type="nucleotide sequence ID" value="NZ_QLSV01000002.1"/>
</dbReference>
<evidence type="ECO:0000313" key="3">
    <source>
        <dbReference type="Proteomes" id="UP000249518"/>
    </source>
</evidence>
<feature type="chain" id="PRO_5016296891" description="T9SS C-terminal target domain-containing protein" evidence="1">
    <location>
        <begin position="22"/>
        <end position="469"/>
    </location>
</feature>
<dbReference type="PANTHER" id="PTHR41339">
    <property type="entry name" value="LIPL48"/>
    <property type="match status" value="1"/>
</dbReference>
<comment type="caution">
    <text evidence="2">The sequence shown here is derived from an EMBL/GenBank/DDBJ whole genome shotgun (WGS) entry which is preliminary data.</text>
</comment>
<protein>
    <recommendedName>
        <fullName evidence="4">T9SS C-terminal target domain-containing protein</fullName>
    </recommendedName>
</protein>
<gene>
    <name evidence="2" type="ORF">B0I10_102176</name>
</gene>
<dbReference type="PANTHER" id="PTHR41339:SF1">
    <property type="entry name" value="SECRETED PROTEIN"/>
    <property type="match status" value="1"/>
</dbReference>
<dbReference type="PROSITE" id="PS51257">
    <property type="entry name" value="PROKAR_LIPOPROTEIN"/>
    <property type="match status" value="1"/>
</dbReference>
<dbReference type="Proteomes" id="UP000249518">
    <property type="component" value="Unassembled WGS sequence"/>
</dbReference>
<feature type="signal peptide" evidence="1">
    <location>
        <begin position="1"/>
        <end position="21"/>
    </location>
</feature>
<evidence type="ECO:0000256" key="1">
    <source>
        <dbReference type="SAM" id="SignalP"/>
    </source>
</evidence>
<dbReference type="EMBL" id="QLSV01000002">
    <property type="protein sequence ID" value="RAR50377.1"/>
    <property type="molecule type" value="Genomic_DNA"/>
</dbReference>
<name>A0A328X1A1_9FLAO</name>
<evidence type="ECO:0008006" key="4">
    <source>
        <dbReference type="Google" id="ProtNLM"/>
    </source>
</evidence>
<evidence type="ECO:0000313" key="2">
    <source>
        <dbReference type="EMBL" id="RAR50377.1"/>
    </source>
</evidence>
<dbReference type="OrthoDB" id="1521716at2"/>
<keyword evidence="1" id="KW-0732">Signal</keyword>
<proteinExistence type="predicted"/>
<reference evidence="2 3" key="1">
    <citation type="submission" date="2018-06" db="EMBL/GenBank/DDBJ databases">
        <title>Genomic Encyclopedia of Type Strains, Phase III (KMG-III): the genomes of soil and plant-associated and newly described type strains.</title>
        <authorList>
            <person name="Whitman W."/>
        </authorList>
    </citation>
    <scope>NUCLEOTIDE SEQUENCE [LARGE SCALE GENOMIC DNA]</scope>
    <source>
        <strain evidence="2 3">CGMCC 1.12504</strain>
    </source>
</reference>
<keyword evidence="3" id="KW-1185">Reference proteome</keyword>
<sequence>MKITKFLMASLLLSAFTFVSCSDDDNNTPTTPVDEVVILEGNLETTTLTKDNKYLLRGQVFVRDGKVLTIQPGTIIKGDKATKGTLIIDRGGKIEAVGTATEPIVMTSNLAVGERDRGDWGGLVILGRATNNQRNAPGSSTEWPQIEGISPAVEHGGNIDNDDSGALVYVRVEYAGIELSPNNETNSITLGSVGSQTQLEYCQVSFGGDDGFEWFGGTVNGKYLISFASWDDSFDVDFGYSGKNQFGVEVRYPSFADQSGSNSFECDNGPADNAYTSYTTGVFSNFTCIGPKATNTQSISASYQHSIDLRRATAVTIANSVFVGYPRGIRMNQQSVYNNFNNDGRGNLLNNVLHHVGSSKFTVGSGMTATAADLEAYWTANGNTTNSNEDFAAALTALGINGNVFFGANVTSGYSSNPSFAVTSGLLTSGASFTNSKLEGLDTTTYVGAFGANDWTDGWASFLPNSNPY</sequence>